<reference evidence="14" key="2">
    <citation type="submission" date="2025-08" db="UniProtKB">
        <authorList>
            <consortium name="RefSeq"/>
        </authorList>
    </citation>
    <scope>IDENTIFICATION</scope>
    <source>
        <tissue evidence="14">Leaf</tissue>
    </source>
</reference>
<gene>
    <name evidence="14" type="primary">LOC109710321</name>
</gene>
<keyword evidence="13" id="KW-1185">Reference proteome</keyword>
<feature type="transmembrane region" description="Helical" evidence="9">
    <location>
        <begin position="384"/>
        <end position="401"/>
    </location>
</feature>
<dbReference type="RefSeq" id="XP_020088421.1">
    <property type="nucleotide sequence ID" value="XM_020232832.1"/>
</dbReference>
<feature type="chain" id="PRO_5028063567" evidence="10">
    <location>
        <begin position="28"/>
        <end position="413"/>
    </location>
</feature>
<dbReference type="SMART" id="SM00665">
    <property type="entry name" value="B561"/>
    <property type="match status" value="1"/>
</dbReference>
<evidence type="ECO:0000256" key="4">
    <source>
        <dbReference type="ARBA" id="ARBA00022729"/>
    </source>
</evidence>
<feature type="region of interest" description="Disordered" evidence="8">
    <location>
        <begin position="190"/>
        <end position="251"/>
    </location>
</feature>
<keyword evidence="6 9" id="KW-1133">Transmembrane helix</keyword>
<dbReference type="PANTHER" id="PTHR23130">
    <property type="entry name" value="CYTOCHROME B561 AND DOMON DOMAIN-CONTAINING PROTEIN"/>
    <property type="match status" value="1"/>
</dbReference>
<keyword evidence="3 9" id="KW-0812">Transmembrane</keyword>
<dbReference type="InterPro" id="IPR006593">
    <property type="entry name" value="Cyt_b561/ferric_Rdtase_TM"/>
</dbReference>
<dbReference type="PROSITE" id="PS50836">
    <property type="entry name" value="DOMON"/>
    <property type="match status" value="1"/>
</dbReference>
<feature type="signal peptide" evidence="10">
    <location>
        <begin position="1"/>
        <end position="27"/>
    </location>
</feature>
<evidence type="ECO:0000259" key="12">
    <source>
        <dbReference type="PROSITE" id="PS50939"/>
    </source>
</evidence>
<dbReference type="Pfam" id="PF03188">
    <property type="entry name" value="Cytochrom_B561"/>
    <property type="match status" value="1"/>
</dbReference>
<feature type="transmembrane region" description="Helical" evidence="9">
    <location>
        <begin position="258"/>
        <end position="279"/>
    </location>
</feature>
<evidence type="ECO:0000256" key="9">
    <source>
        <dbReference type="SAM" id="Phobius"/>
    </source>
</evidence>
<feature type="compositionally biased region" description="Gly residues" evidence="8">
    <location>
        <begin position="194"/>
        <end position="204"/>
    </location>
</feature>
<keyword evidence="5" id="KW-0249">Electron transport</keyword>
<organism evidence="13 14">
    <name type="scientific">Ananas comosus</name>
    <name type="common">Pineapple</name>
    <name type="synonym">Ananas ananas</name>
    <dbReference type="NCBI Taxonomy" id="4615"/>
    <lineage>
        <taxon>Eukaryota</taxon>
        <taxon>Viridiplantae</taxon>
        <taxon>Streptophyta</taxon>
        <taxon>Embryophyta</taxon>
        <taxon>Tracheophyta</taxon>
        <taxon>Spermatophyta</taxon>
        <taxon>Magnoliopsida</taxon>
        <taxon>Liliopsida</taxon>
        <taxon>Poales</taxon>
        <taxon>Bromeliaceae</taxon>
        <taxon>Bromelioideae</taxon>
        <taxon>Ananas</taxon>
    </lineage>
</organism>
<evidence type="ECO:0000256" key="8">
    <source>
        <dbReference type="SAM" id="MobiDB-lite"/>
    </source>
</evidence>
<evidence type="ECO:0000256" key="3">
    <source>
        <dbReference type="ARBA" id="ARBA00022692"/>
    </source>
</evidence>
<dbReference type="Proteomes" id="UP000515123">
    <property type="component" value="Linkage group 5"/>
</dbReference>
<evidence type="ECO:0000313" key="14">
    <source>
        <dbReference type="RefSeq" id="XP_020088421.1"/>
    </source>
</evidence>
<feature type="transmembrane region" description="Helical" evidence="9">
    <location>
        <begin position="321"/>
        <end position="339"/>
    </location>
</feature>
<name>A0A6P5EX91_ANACO</name>
<evidence type="ECO:0000256" key="6">
    <source>
        <dbReference type="ARBA" id="ARBA00022989"/>
    </source>
</evidence>
<dbReference type="AlphaFoldDB" id="A0A6P5EX91"/>
<dbReference type="CDD" id="cd09631">
    <property type="entry name" value="DOMON_DOH"/>
    <property type="match status" value="1"/>
</dbReference>
<dbReference type="SMART" id="SM00664">
    <property type="entry name" value="DoH"/>
    <property type="match status" value="1"/>
</dbReference>
<feature type="transmembrane region" description="Helical" evidence="9">
    <location>
        <begin position="291"/>
        <end position="309"/>
    </location>
</feature>
<evidence type="ECO:0000256" key="1">
    <source>
        <dbReference type="ARBA" id="ARBA00004370"/>
    </source>
</evidence>
<keyword evidence="2" id="KW-0813">Transport</keyword>
<comment type="subcellular location">
    <subcellularLocation>
        <location evidence="1">Membrane</location>
    </subcellularLocation>
</comment>
<dbReference type="Gene3D" id="1.20.120.1770">
    <property type="match status" value="1"/>
</dbReference>
<dbReference type="InterPro" id="IPR005018">
    <property type="entry name" value="DOMON_domain"/>
</dbReference>
<reference evidence="13" key="1">
    <citation type="journal article" date="2015" name="Nat. Genet.">
        <title>The pineapple genome and the evolution of CAM photosynthesis.</title>
        <authorList>
            <person name="Ming R."/>
            <person name="VanBuren R."/>
            <person name="Wai C.M."/>
            <person name="Tang H."/>
            <person name="Schatz M.C."/>
            <person name="Bowers J.E."/>
            <person name="Lyons E."/>
            <person name="Wang M.L."/>
            <person name="Chen J."/>
            <person name="Biggers E."/>
            <person name="Zhang J."/>
            <person name="Huang L."/>
            <person name="Zhang L."/>
            <person name="Miao W."/>
            <person name="Zhang J."/>
            <person name="Ye Z."/>
            <person name="Miao C."/>
            <person name="Lin Z."/>
            <person name="Wang H."/>
            <person name="Zhou H."/>
            <person name="Yim W.C."/>
            <person name="Priest H.D."/>
            <person name="Zheng C."/>
            <person name="Woodhouse M."/>
            <person name="Edger P.P."/>
            <person name="Guyot R."/>
            <person name="Guo H.B."/>
            <person name="Guo H."/>
            <person name="Zheng G."/>
            <person name="Singh R."/>
            <person name="Sharma A."/>
            <person name="Min X."/>
            <person name="Zheng Y."/>
            <person name="Lee H."/>
            <person name="Gurtowski J."/>
            <person name="Sedlazeck F.J."/>
            <person name="Harkess A."/>
            <person name="McKain M.R."/>
            <person name="Liao Z."/>
            <person name="Fang J."/>
            <person name="Liu J."/>
            <person name="Zhang X."/>
            <person name="Zhang Q."/>
            <person name="Hu W."/>
            <person name="Qin Y."/>
            <person name="Wang K."/>
            <person name="Chen L.Y."/>
            <person name="Shirley N."/>
            <person name="Lin Y.R."/>
            <person name="Liu L.Y."/>
            <person name="Hernandez A.G."/>
            <person name="Wright C.L."/>
            <person name="Bulone V."/>
            <person name="Tuskan G.A."/>
            <person name="Heath K."/>
            <person name="Zee F."/>
            <person name="Moore P.H."/>
            <person name="Sunkar R."/>
            <person name="Leebens-Mack J.H."/>
            <person name="Mockler T."/>
            <person name="Bennetzen J.L."/>
            <person name="Freeling M."/>
            <person name="Sankoff D."/>
            <person name="Paterson A.H."/>
            <person name="Zhu X."/>
            <person name="Yang X."/>
            <person name="Smith J.A."/>
            <person name="Cushman J.C."/>
            <person name="Paull R.E."/>
            <person name="Yu Q."/>
        </authorList>
    </citation>
    <scope>NUCLEOTIDE SEQUENCE [LARGE SCALE GENOMIC DNA]</scope>
    <source>
        <strain evidence="13">cv. F153</strain>
    </source>
</reference>
<feature type="transmembrane region" description="Helical" evidence="9">
    <location>
        <begin position="351"/>
        <end position="372"/>
    </location>
</feature>
<dbReference type="CDD" id="cd08760">
    <property type="entry name" value="Cyt_b561_FRRS1_like"/>
    <property type="match status" value="1"/>
</dbReference>
<dbReference type="GO" id="GO:0016020">
    <property type="term" value="C:membrane"/>
    <property type="evidence" value="ECO:0007669"/>
    <property type="project" value="UniProtKB-SubCell"/>
</dbReference>
<protein>
    <submittedName>
        <fullName evidence="14">Cytochrome b561 and DOMON domain-containing protein At3g07570-like</fullName>
    </submittedName>
</protein>
<feature type="domain" description="DOMON" evidence="11">
    <location>
        <begin position="58"/>
        <end position="168"/>
    </location>
</feature>
<dbReference type="PROSITE" id="PS50939">
    <property type="entry name" value="CYTOCHROME_B561"/>
    <property type="match status" value="1"/>
</dbReference>
<evidence type="ECO:0000259" key="11">
    <source>
        <dbReference type="PROSITE" id="PS50836"/>
    </source>
</evidence>
<evidence type="ECO:0000313" key="13">
    <source>
        <dbReference type="Proteomes" id="UP000515123"/>
    </source>
</evidence>
<keyword evidence="4 10" id="KW-0732">Signal</keyword>
<sequence length="413" mass="43951">MEEKGFSLIMPSFSLFFLVANASLVSSQTDSCSSKLSVGNLIPFNTSSLSCFSAWSSEDFILRYGKAGASEWSFVLSAPDVGTYISIGFSSNGMMVGSSAMAGWVSGGGSGTVKQYYLGGTSSRSCPPDQGSLKLVQGMSLIVSQNSRLFLSFQLTGQPFQKVIYAVGQSGSLPSSSGYLPQHRTMASGTINLSGGGGSGGSTVKGGKSTGDDIESEHEGGSNQGGSDDVGEGGGADGGSQMPANGHSSSLSSKRKHGLLAIIGWGVVIPVGVAAARFFKQCDPFWFYSHISVQGIGFVLGAIALFTGFRLEDDSIDVHRTLGVVILVFGCLQVMAVLVRPTKESKARKYWNWYHHYVGRATIFIAIGNIFYGFKLAKEDKSWSYAYGIFVGVFGVIYLVLEEWRRKNIQLNP</sequence>
<dbReference type="OrthoDB" id="19261at2759"/>
<dbReference type="GeneID" id="109710321"/>
<proteinExistence type="predicted"/>
<dbReference type="InterPro" id="IPR045266">
    <property type="entry name" value="DOH_DOMON"/>
</dbReference>
<feature type="compositionally biased region" description="Polar residues" evidence="8">
    <location>
        <begin position="242"/>
        <end position="251"/>
    </location>
</feature>
<feature type="domain" description="Cytochrome b561" evidence="12">
    <location>
        <begin position="216"/>
        <end position="410"/>
    </location>
</feature>
<keyword evidence="7 9" id="KW-0472">Membrane</keyword>
<accession>A0A6P5EX91</accession>
<evidence type="ECO:0000256" key="7">
    <source>
        <dbReference type="ARBA" id="ARBA00023136"/>
    </source>
</evidence>
<evidence type="ECO:0000256" key="10">
    <source>
        <dbReference type="SAM" id="SignalP"/>
    </source>
</evidence>
<evidence type="ECO:0000256" key="5">
    <source>
        <dbReference type="ARBA" id="ARBA00022982"/>
    </source>
</evidence>
<evidence type="ECO:0000256" key="2">
    <source>
        <dbReference type="ARBA" id="ARBA00022448"/>
    </source>
</evidence>
<dbReference type="PANTHER" id="PTHR23130:SF154">
    <property type="entry name" value="OS01G0895200 PROTEIN"/>
    <property type="match status" value="1"/>
</dbReference>